<keyword evidence="4" id="KW-1185">Reference proteome</keyword>
<reference evidence="3" key="1">
    <citation type="submission" date="2021-01" db="EMBL/GenBank/DDBJ databases">
        <title>Modified the classification status of verrucomicrobia.</title>
        <authorList>
            <person name="Feng X."/>
        </authorList>
    </citation>
    <scope>NUCLEOTIDE SEQUENCE</scope>
    <source>
        <strain evidence="3">KCTC 12986</strain>
    </source>
</reference>
<organism evidence="3 4">
    <name type="scientific">Roseibacillus ishigakijimensis</name>
    <dbReference type="NCBI Taxonomy" id="454146"/>
    <lineage>
        <taxon>Bacteria</taxon>
        <taxon>Pseudomonadati</taxon>
        <taxon>Verrucomicrobiota</taxon>
        <taxon>Verrucomicrobiia</taxon>
        <taxon>Verrucomicrobiales</taxon>
        <taxon>Verrucomicrobiaceae</taxon>
        <taxon>Roseibacillus</taxon>
    </lineage>
</organism>
<evidence type="ECO:0000313" key="3">
    <source>
        <dbReference type="EMBL" id="MBK1833009.1"/>
    </source>
</evidence>
<dbReference type="Gene3D" id="2.60.40.1700">
    <property type="entry name" value="Protein-arginine deiminase, central domain"/>
    <property type="match status" value="1"/>
</dbReference>
<gene>
    <name evidence="3" type="ORF">JIN78_02955</name>
</gene>
<protein>
    <recommendedName>
        <fullName evidence="2">Protein-arginine deiminase C-terminal domain-containing protein</fullName>
    </recommendedName>
</protein>
<dbReference type="GO" id="GO:0004668">
    <property type="term" value="F:protein-arginine deiminase activity"/>
    <property type="evidence" value="ECO:0007669"/>
    <property type="project" value="InterPro"/>
</dbReference>
<evidence type="ECO:0000313" key="4">
    <source>
        <dbReference type="Proteomes" id="UP000604083"/>
    </source>
</evidence>
<dbReference type="GO" id="GO:0005737">
    <property type="term" value="C:cytoplasm"/>
    <property type="evidence" value="ECO:0007669"/>
    <property type="project" value="InterPro"/>
</dbReference>
<dbReference type="GO" id="GO:0005509">
    <property type="term" value="F:calcium ion binding"/>
    <property type="evidence" value="ECO:0007669"/>
    <property type="project" value="InterPro"/>
</dbReference>
<accession>A0A934RKB5</accession>
<feature type="compositionally biased region" description="Acidic residues" evidence="1">
    <location>
        <begin position="60"/>
        <end position="72"/>
    </location>
</feature>
<dbReference type="InterPro" id="IPR013530">
    <property type="entry name" value="PAD_C"/>
</dbReference>
<dbReference type="InterPro" id="IPR004303">
    <property type="entry name" value="PAD"/>
</dbReference>
<proteinExistence type="predicted"/>
<dbReference type="Gene3D" id="4.10.1080.10">
    <property type="entry name" value="TSP type-3 repeat"/>
    <property type="match status" value="1"/>
</dbReference>
<feature type="non-terminal residue" evidence="3">
    <location>
        <position position="1"/>
    </location>
</feature>
<dbReference type="Gene3D" id="3.75.10.10">
    <property type="entry name" value="L-arginine/glycine Amidinotransferase, Chain A"/>
    <property type="match status" value="2"/>
</dbReference>
<comment type="caution">
    <text evidence="3">The sequence shown here is derived from an EMBL/GenBank/DDBJ whole genome shotgun (WGS) entry which is preliminary data.</text>
</comment>
<dbReference type="RefSeq" id="WP_200390440.1">
    <property type="nucleotide sequence ID" value="NZ_JAENIO010000004.1"/>
</dbReference>
<name>A0A934RKB5_9BACT</name>
<dbReference type="PANTHER" id="PTHR10837">
    <property type="entry name" value="PEPTIDYLARGININE DEIMINASE"/>
    <property type="match status" value="1"/>
</dbReference>
<dbReference type="InterPro" id="IPR036556">
    <property type="entry name" value="PAD_central_sf"/>
</dbReference>
<dbReference type="EMBL" id="JAENIO010000004">
    <property type="protein sequence ID" value="MBK1833009.1"/>
    <property type="molecule type" value="Genomic_DNA"/>
</dbReference>
<feature type="region of interest" description="Disordered" evidence="1">
    <location>
        <begin position="1"/>
        <end position="95"/>
    </location>
</feature>
<dbReference type="SUPFAM" id="SSF103647">
    <property type="entry name" value="TSP type-3 repeat"/>
    <property type="match status" value="1"/>
</dbReference>
<dbReference type="InterPro" id="IPR028974">
    <property type="entry name" value="TSP_type-3_rpt"/>
</dbReference>
<dbReference type="SUPFAM" id="SSF55909">
    <property type="entry name" value="Pentein"/>
    <property type="match status" value="2"/>
</dbReference>
<sequence length="1132" mass="122510">LRFEGLSGLPPGPDADLDGLSDSLENYLGTDRNQTDTDGDGMTDGYEILVGESDATSPDSDGDGIPDGEDPDSSPAKSPDLDADGDGVSNGEDADPLDAVIDWRRGAEPNFVVVPLDITNPEDVSLADFIPLPSALFSRNVNGTSDSMLLVDRKLDVHTFEHGMITLGDEGTDNPADTFHSDARIPFVRDSVLGVWLTNTSQGQVEGLWNLEAPEGQQYTRYDIHSEYPGISHPDDILDTRFGGPTGSEYFAVYSKGGSGFEGSLFTAHNEIHLRDTSHQSTACRIEENGNIVSENSYWRFDWQTKQYGTAFATGSGAGEARSATFKQEIGGVESVWNLASGESGLMVAKNGGNFLASRTQAAGRVTGVSKQGWLAAEDKIWANGKWQNVVDFLPPGRLSAEVLDMLDSGLAVARLDGGTADEELAFLLPVDLKVDTDRSGEADAADEAGEDEWTNERGAIYQVNFDRDGNNTHDGKPAPDGALWWRNQTQPDYENWKIENEDDAKDLAPLLIAPVDGLGEDGKVFLKVAESEDYKAIHLFPKRKAGTDAIWGGILSDGRPWTDDDSNELDIEITKWVNKDATNFEETRENSEGDFEFGIEGVLLRGMHVVGGTLPYATNKFSGEIEFTIEYEINGQRSEGDTVKLKVAPWLMVDRSSQAKTTFVSQVDQNPVLQNLPKANVISNAPSQFTQDHAEIGYTQYPGGAAHGLTFILPYGSDKLPNWVLTEFLGPEKGVFGIGDSFGNGSADFGGNLELCPPHTGFPLGRIVYGSNMGINLRKFLVAQEHQLPLGASADGANPGGIDVSYLSVAHVDEIIAFREDGTALVADPKAGADLLNGFSTVDEKLRGVLFSAGSSRPVTAQIAQDAGSFSNLTVVTTASHATNGAAWEKYEGGYIRIATGGGKGQMARIKTVGEQEDGTYQGKITLTIDLCYRTGSTSLGGSARFRDPRQNTRSGNEGWFSAPKKDDYFVIMESDEVLWWPDELALDLGISQKGLPAPITVGEVLSDSSFLDYNRDLKTKIDAALNVIPQEVAKKPVPVLFHARSANSGKSFVPNAVNSQQIDGTTFYPEQFGPRDGQSKDVFKEAVEPVLGNASAKDVWYFFHTFQGEVHCGTNIGREPEADWWSKLKN</sequence>
<dbReference type="PANTHER" id="PTHR10837:SF8">
    <property type="entry name" value="PROTEIN-ARGININE DEIMINASE"/>
    <property type="match status" value="1"/>
</dbReference>
<feature type="domain" description="Protein-arginine deiminase C-terminal" evidence="2">
    <location>
        <begin position="1000"/>
        <end position="1127"/>
    </location>
</feature>
<feature type="domain" description="Protein-arginine deiminase C-terminal" evidence="2">
    <location>
        <begin position="641"/>
        <end position="838"/>
    </location>
</feature>
<dbReference type="Proteomes" id="UP000604083">
    <property type="component" value="Unassembled WGS sequence"/>
</dbReference>
<evidence type="ECO:0000256" key="1">
    <source>
        <dbReference type="SAM" id="MobiDB-lite"/>
    </source>
</evidence>
<dbReference type="AlphaFoldDB" id="A0A934RKB5"/>
<dbReference type="Pfam" id="PF03068">
    <property type="entry name" value="PAD"/>
    <property type="match status" value="2"/>
</dbReference>
<evidence type="ECO:0000259" key="2">
    <source>
        <dbReference type="Pfam" id="PF03068"/>
    </source>
</evidence>